<dbReference type="EMBL" id="QGKX02000088">
    <property type="protein sequence ID" value="KAF3589369.1"/>
    <property type="molecule type" value="Genomic_DNA"/>
</dbReference>
<organism evidence="1 2">
    <name type="scientific">Brassica cretica</name>
    <name type="common">Mustard</name>
    <dbReference type="NCBI Taxonomy" id="69181"/>
    <lineage>
        <taxon>Eukaryota</taxon>
        <taxon>Viridiplantae</taxon>
        <taxon>Streptophyta</taxon>
        <taxon>Embryophyta</taxon>
        <taxon>Tracheophyta</taxon>
        <taxon>Spermatophyta</taxon>
        <taxon>Magnoliopsida</taxon>
        <taxon>eudicotyledons</taxon>
        <taxon>Gunneridae</taxon>
        <taxon>Pentapetalae</taxon>
        <taxon>rosids</taxon>
        <taxon>malvids</taxon>
        <taxon>Brassicales</taxon>
        <taxon>Brassicaceae</taxon>
        <taxon>Brassiceae</taxon>
        <taxon>Brassica</taxon>
    </lineage>
</organism>
<dbReference type="Proteomes" id="UP000712600">
    <property type="component" value="Unassembled WGS sequence"/>
</dbReference>
<sequence>MKCLIDINRSLQASRRLVSATATTFSFDSFSSFRRTRGARQRIASSKSPASPSPLRNPSDGFNFDVQLTQKAPHLGRRRRRLQRWWSSTLSSRSFLRRRGRKPLARFPSGDWVISEHPVTPQDLKLAVSNSLTKLIHCLNDSVFNYRLCILVIGSPGVGKTNLETRAVIVDTSNEIGGDGDVPHSGIGRAKRMQVPNVNLQHGVMIEAVENHMPETI</sequence>
<dbReference type="PANTHER" id="PTHR20953:SF14">
    <property type="entry name" value="PROTEIN SEEDLING PLASTID DEVELOPMENT 1"/>
    <property type="match status" value="1"/>
</dbReference>
<evidence type="ECO:0000313" key="1">
    <source>
        <dbReference type="EMBL" id="KAF3589369.1"/>
    </source>
</evidence>
<name>A0A8S9SBG8_BRACR</name>
<reference evidence="1" key="1">
    <citation type="submission" date="2019-12" db="EMBL/GenBank/DDBJ databases">
        <title>Genome sequencing and annotation of Brassica cretica.</title>
        <authorList>
            <person name="Studholme D.J."/>
            <person name="Sarris P."/>
        </authorList>
    </citation>
    <scope>NUCLEOTIDE SEQUENCE</scope>
    <source>
        <strain evidence="1">PFS-109/04</strain>
        <tissue evidence="1">Leaf</tissue>
    </source>
</reference>
<dbReference type="PANTHER" id="PTHR20953">
    <property type="entry name" value="KINASE-RELATED"/>
    <property type="match status" value="1"/>
</dbReference>
<proteinExistence type="predicted"/>
<evidence type="ECO:0000313" key="2">
    <source>
        <dbReference type="Proteomes" id="UP000712600"/>
    </source>
</evidence>
<gene>
    <name evidence="1" type="ORF">F2Q69_00032045</name>
</gene>
<dbReference type="AlphaFoldDB" id="A0A8S9SBG8"/>
<protein>
    <submittedName>
        <fullName evidence="1">Uncharacterized protein</fullName>
    </submittedName>
</protein>
<accession>A0A8S9SBG8</accession>
<comment type="caution">
    <text evidence="1">The sequence shown here is derived from an EMBL/GenBank/DDBJ whole genome shotgun (WGS) entry which is preliminary data.</text>
</comment>